<dbReference type="InterPro" id="IPR029044">
    <property type="entry name" value="Nucleotide-diphossugar_trans"/>
</dbReference>
<dbReference type="InterPro" id="IPR001173">
    <property type="entry name" value="Glyco_trans_2-like"/>
</dbReference>
<dbReference type="KEGG" id="cpc:Cpar_1445"/>
<dbReference type="PANTHER" id="PTHR48090:SF7">
    <property type="entry name" value="RFBJ PROTEIN"/>
    <property type="match status" value="1"/>
</dbReference>
<dbReference type="CDD" id="cd04179">
    <property type="entry name" value="DPM_DPG-synthase_like"/>
    <property type="match status" value="1"/>
</dbReference>
<keyword evidence="3" id="KW-1185">Reference proteome</keyword>
<evidence type="ECO:0000313" key="2">
    <source>
        <dbReference type="EMBL" id="ACF11844.1"/>
    </source>
</evidence>
<protein>
    <submittedName>
        <fullName evidence="2">Glycosyl transferase family 2</fullName>
    </submittedName>
</protein>
<dbReference type="EMBL" id="CP001099">
    <property type="protein sequence ID" value="ACF11844.1"/>
    <property type="molecule type" value="Genomic_DNA"/>
</dbReference>
<sequence length="257" mass="29459">MVQRPKVLIFIVAYNAEKTIQKVLTRIPEDLLDDYEVEILIIDDKSSDDTVVRCHEAIKSSHLKFKTHVKVNPKNQGYGGNQKIGYQYAIEQNYDCVALLHGDGQYAPECLHDLIEPVIKGEAEAVFGSRMMKPFGALKGGMPMYKFVGNKILTFFQNRMLKTSLSEFHSGYRVYSVEALKQIPFQLNTADFHFDTEIIIQLIFRGLRIAERPIPTYYGDEICYVNGIRYAFDVAVATIKAKMQFLGVIYDKKYDIF</sequence>
<name>B3QPJ1_CHLP8</name>
<dbReference type="PANTHER" id="PTHR48090">
    <property type="entry name" value="UNDECAPRENYL-PHOSPHATE 4-DEOXY-4-FORMAMIDO-L-ARABINOSE TRANSFERASE-RELATED"/>
    <property type="match status" value="1"/>
</dbReference>
<gene>
    <name evidence="2" type="ordered locus">Cpar_1445</name>
</gene>
<reference evidence="2" key="1">
    <citation type="submission" date="2008-06" db="EMBL/GenBank/DDBJ databases">
        <title>Complete sequence of Chlorobaculum parvum NCIB 8327.</title>
        <authorList>
            <consortium name="US DOE Joint Genome Institute"/>
            <person name="Lucas S."/>
            <person name="Copeland A."/>
            <person name="Lapidus A."/>
            <person name="Glavina del Rio T."/>
            <person name="Dalin E."/>
            <person name="Tice H."/>
            <person name="Bruce D."/>
            <person name="Goodwin L."/>
            <person name="Pitluck S."/>
            <person name="Schmutz J."/>
            <person name="Larimer F."/>
            <person name="Land M."/>
            <person name="Hauser L."/>
            <person name="Kyrpides N."/>
            <person name="Mikhailova N."/>
            <person name="Zhao F."/>
            <person name="Li T."/>
            <person name="Liu Z."/>
            <person name="Overmann J."/>
            <person name="Bryant D.A."/>
            <person name="Richardson P."/>
        </authorList>
    </citation>
    <scope>NUCLEOTIDE SEQUENCE [LARGE SCALE GENOMIC DNA]</scope>
    <source>
        <strain evidence="2">NCIB 8327</strain>
    </source>
</reference>
<dbReference type="AlphaFoldDB" id="B3QPJ1"/>
<dbReference type="STRING" id="517417.Cpar_1445"/>
<organism evidence="2 3">
    <name type="scientific">Chlorobaculum parvum (strain DSM 263 / NCIMB 8327)</name>
    <name type="common">Chlorobium vibrioforme subsp. thiosulfatophilum</name>
    <dbReference type="NCBI Taxonomy" id="517417"/>
    <lineage>
        <taxon>Bacteria</taxon>
        <taxon>Pseudomonadati</taxon>
        <taxon>Chlorobiota</taxon>
        <taxon>Chlorobiia</taxon>
        <taxon>Chlorobiales</taxon>
        <taxon>Chlorobiaceae</taxon>
        <taxon>Chlorobaculum</taxon>
    </lineage>
</organism>
<proteinExistence type="predicted"/>
<keyword evidence="2" id="KW-0808">Transferase</keyword>
<dbReference type="HOGENOM" id="CLU_033536_7_4_10"/>
<dbReference type="SUPFAM" id="SSF53448">
    <property type="entry name" value="Nucleotide-diphospho-sugar transferases"/>
    <property type="match status" value="1"/>
</dbReference>
<evidence type="ECO:0000259" key="1">
    <source>
        <dbReference type="Pfam" id="PF00535"/>
    </source>
</evidence>
<feature type="domain" description="Glycosyltransferase 2-like" evidence="1">
    <location>
        <begin position="9"/>
        <end position="183"/>
    </location>
</feature>
<dbReference type="RefSeq" id="WP_012502677.1">
    <property type="nucleotide sequence ID" value="NC_011027.1"/>
</dbReference>
<accession>B3QPJ1</accession>
<dbReference type="InterPro" id="IPR050256">
    <property type="entry name" value="Glycosyltransferase_2"/>
</dbReference>
<dbReference type="GO" id="GO:0016740">
    <property type="term" value="F:transferase activity"/>
    <property type="evidence" value="ECO:0007669"/>
    <property type="project" value="UniProtKB-KW"/>
</dbReference>
<dbReference type="OrthoDB" id="9810303at2"/>
<dbReference type="eggNOG" id="COG1216">
    <property type="taxonomic scope" value="Bacteria"/>
</dbReference>
<dbReference type="Pfam" id="PF00535">
    <property type="entry name" value="Glycos_transf_2"/>
    <property type="match status" value="1"/>
</dbReference>
<dbReference type="CAZy" id="GT2">
    <property type="family name" value="Glycosyltransferase Family 2"/>
</dbReference>
<dbReference type="Proteomes" id="UP000008811">
    <property type="component" value="Chromosome"/>
</dbReference>
<evidence type="ECO:0000313" key="3">
    <source>
        <dbReference type="Proteomes" id="UP000008811"/>
    </source>
</evidence>
<dbReference type="Gene3D" id="3.90.550.10">
    <property type="entry name" value="Spore Coat Polysaccharide Biosynthesis Protein SpsA, Chain A"/>
    <property type="match status" value="1"/>
</dbReference>